<dbReference type="Gene3D" id="2.40.50.140">
    <property type="entry name" value="Nucleic acid-binding proteins"/>
    <property type="match status" value="1"/>
</dbReference>
<evidence type="ECO:0000313" key="7">
    <source>
        <dbReference type="EMBL" id="GLY75964.1"/>
    </source>
</evidence>
<sequence length="308" mass="34642">MMAALRPALPHDDDNWAFELKWDGVRAVAYVRTDGLELISRNDKDMARSYPELRALTGMVHEPVVLDGEIVALRDGRPDFGLLQSRMHVQRPTDRLVRSTPVAYYVFDLLHHGDRSLLAEPYTTRRRALEELDLNTDPVFTPPWWQGGGEAVLAASIEQGLEGVVAKPLTSRYLPGRRGPWIKVKNVRHQEVVVAGWTPGEGRRADMIGSLILGVYDDHGLRYVGNVGTGFTETNLHELADRLHPLEHPDSPFDTTVPGPVARTAHWTEPELVGEVAFTEWTGDGHLRHPSWRGLRPDKQPEQVTRET</sequence>
<name>A0A9W6RHK9_9ACTN</name>
<gene>
    <name evidence="7" type="ORF">Airi01_042310</name>
</gene>
<dbReference type="EC" id="6.5.1.1" evidence="2"/>
<feature type="region of interest" description="Disordered" evidence="5">
    <location>
        <begin position="288"/>
        <end position="308"/>
    </location>
</feature>
<comment type="catalytic activity">
    <reaction evidence="4">
        <text>ATP + (deoxyribonucleotide)n-3'-hydroxyl + 5'-phospho-(deoxyribonucleotide)m = (deoxyribonucleotide)n+m + AMP + diphosphate.</text>
        <dbReference type="EC" id="6.5.1.1"/>
    </reaction>
</comment>
<dbReference type="Pfam" id="PF04679">
    <property type="entry name" value="DNA_ligase_A_C"/>
    <property type="match status" value="1"/>
</dbReference>
<dbReference type="GO" id="GO:0006281">
    <property type="term" value="P:DNA repair"/>
    <property type="evidence" value="ECO:0007669"/>
    <property type="project" value="InterPro"/>
</dbReference>
<keyword evidence="3" id="KW-0436">Ligase</keyword>
<dbReference type="PROSITE" id="PS50160">
    <property type="entry name" value="DNA_LIGASE_A3"/>
    <property type="match status" value="1"/>
</dbReference>
<comment type="similarity">
    <text evidence="1">Belongs to the ATP-dependent DNA ligase family.</text>
</comment>
<dbReference type="EMBL" id="BSTJ01000005">
    <property type="protein sequence ID" value="GLY75964.1"/>
    <property type="molecule type" value="Genomic_DNA"/>
</dbReference>
<dbReference type="InterPro" id="IPR012340">
    <property type="entry name" value="NA-bd_OB-fold"/>
</dbReference>
<dbReference type="CDD" id="cd07971">
    <property type="entry name" value="OBF_DNA_ligase_LigD"/>
    <property type="match status" value="1"/>
</dbReference>
<dbReference type="PANTHER" id="PTHR45674:SF4">
    <property type="entry name" value="DNA LIGASE 1"/>
    <property type="match status" value="1"/>
</dbReference>
<dbReference type="CDD" id="cd07906">
    <property type="entry name" value="Adenylation_DNA_ligase_LigD_LigC"/>
    <property type="match status" value="1"/>
</dbReference>
<reference evidence="7" key="1">
    <citation type="submission" date="2023-03" db="EMBL/GenBank/DDBJ databases">
        <title>Actinoallomurus iriomotensis NBRC 103681.</title>
        <authorList>
            <person name="Ichikawa N."/>
            <person name="Sato H."/>
            <person name="Tonouchi N."/>
        </authorList>
    </citation>
    <scope>NUCLEOTIDE SEQUENCE</scope>
    <source>
        <strain evidence="7">NBRC 103681</strain>
    </source>
</reference>
<protein>
    <recommendedName>
        <fullName evidence="2">DNA ligase (ATP)</fullName>
        <ecNumber evidence="2">6.5.1.1</ecNumber>
    </recommendedName>
</protein>
<dbReference type="InterPro" id="IPR012309">
    <property type="entry name" value="DNA_ligase_ATP-dep_C"/>
</dbReference>
<dbReference type="NCBIfam" id="TIGR02779">
    <property type="entry name" value="NHEJ_ligase_lig"/>
    <property type="match status" value="1"/>
</dbReference>
<dbReference type="Gene3D" id="3.30.470.30">
    <property type="entry name" value="DNA ligase/mRNA capping enzyme"/>
    <property type="match status" value="1"/>
</dbReference>
<dbReference type="GO" id="GO:0006310">
    <property type="term" value="P:DNA recombination"/>
    <property type="evidence" value="ECO:0007669"/>
    <property type="project" value="InterPro"/>
</dbReference>
<feature type="compositionally biased region" description="Basic and acidic residues" evidence="5">
    <location>
        <begin position="295"/>
        <end position="308"/>
    </location>
</feature>
<dbReference type="Gene3D" id="3.30.1490.70">
    <property type="match status" value="1"/>
</dbReference>
<comment type="caution">
    <text evidence="7">The sequence shown here is derived from an EMBL/GenBank/DDBJ whole genome shotgun (WGS) entry which is preliminary data.</text>
</comment>
<dbReference type="PROSITE" id="PS00697">
    <property type="entry name" value="DNA_LIGASE_A1"/>
    <property type="match status" value="1"/>
</dbReference>
<dbReference type="AlphaFoldDB" id="A0A9W6RHK9"/>
<dbReference type="GO" id="GO:0005524">
    <property type="term" value="F:ATP binding"/>
    <property type="evidence" value="ECO:0007669"/>
    <property type="project" value="InterPro"/>
</dbReference>
<evidence type="ECO:0000256" key="1">
    <source>
        <dbReference type="ARBA" id="ARBA00007572"/>
    </source>
</evidence>
<dbReference type="SUPFAM" id="SSF56091">
    <property type="entry name" value="DNA ligase/mRNA capping enzyme, catalytic domain"/>
    <property type="match status" value="1"/>
</dbReference>
<evidence type="ECO:0000259" key="6">
    <source>
        <dbReference type="PROSITE" id="PS50160"/>
    </source>
</evidence>
<evidence type="ECO:0000256" key="5">
    <source>
        <dbReference type="SAM" id="MobiDB-lite"/>
    </source>
</evidence>
<dbReference type="Proteomes" id="UP001165135">
    <property type="component" value="Unassembled WGS sequence"/>
</dbReference>
<dbReference type="GO" id="GO:0003910">
    <property type="term" value="F:DNA ligase (ATP) activity"/>
    <property type="evidence" value="ECO:0007669"/>
    <property type="project" value="UniProtKB-EC"/>
</dbReference>
<dbReference type="InterPro" id="IPR012310">
    <property type="entry name" value="DNA_ligase_ATP-dep_cent"/>
</dbReference>
<dbReference type="Pfam" id="PF01068">
    <property type="entry name" value="DNA_ligase_A_M"/>
    <property type="match status" value="1"/>
</dbReference>
<dbReference type="SUPFAM" id="SSF50249">
    <property type="entry name" value="Nucleic acid-binding proteins"/>
    <property type="match status" value="1"/>
</dbReference>
<evidence type="ECO:0000256" key="2">
    <source>
        <dbReference type="ARBA" id="ARBA00012727"/>
    </source>
</evidence>
<dbReference type="InterPro" id="IPR050191">
    <property type="entry name" value="ATP-dep_DNA_ligase"/>
</dbReference>
<evidence type="ECO:0000256" key="4">
    <source>
        <dbReference type="ARBA" id="ARBA00034003"/>
    </source>
</evidence>
<accession>A0A9W6RHK9</accession>
<evidence type="ECO:0000256" key="3">
    <source>
        <dbReference type="ARBA" id="ARBA00022598"/>
    </source>
</evidence>
<dbReference type="InterPro" id="IPR016059">
    <property type="entry name" value="DNA_ligase_ATP-dep_CS"/>
</dbReference>
<proteinExistence type="inferred from homology"/>
<evidence type="ECO:0000313" key="8">
    <source>
        <dbReference type="Proteomes" id="UP001165135"/>
    </source>
</evidence>
<organism evidence="7 8">
    <name type="scientific">Actinoallomurus iriomotensis</name>
    <dbReference type="NCBI Taxonomy" id="478107"/>
    <lineage>
        <taxon>Bacteria</taxon>
        <taxon>Bacillati</taxon>
        <taxon>Actinomycetota</taxon>
        <taxon>Actinomycetes</taxon>
        <taxon>Streptosporangiales</taxon>
        <taxon>Thermomonosporaceae</taxon>
        <taxon>Actinoallomurus</taxon>
    </lineage>
</organism>
<dbReference type="PANTHER" id="PTHR45674">
    <property type="entry name" value="DNA LIGASE 1/3 FAMILY MEMBER"/>
    <property type="match status" value="1"/>
</dbReference>
<feature type="domain" description="ATP-dependent DNA ligase family profile" evidence="6">
    <location>
        <begin position="95"/>
        <end position="217"/>
    </location>
</feature>
<dbReference type="InterPro" id="IPR014146">
    <property type="entry name" value="LigD_ligase_dom"/>
</dbReference>